<feature type="region of interest" description="Disordered" evidence="9">
    <location>
        <begin position="73"/>
        <end position="100"/>
    </location>
</feature>
<accession>A0A0E9NGS9</accession>
<keyword evidence="4 8" id="KW-0805">Transcription regulation</keyword>
<dbReference type="GO" id="GO:0006294">
    <property type="term" value="P:nucleotide-excision repair, preincision complex assembly"/>
    <property type="evidence" value="ECO:0007669"/>
    <property type="project" value="TreeGrafter"/>
</dbReference>
<evidence type="ECO:0000256" key="4">
    <source>
        <dbReference type="ARBA" id="ARBA00023015"/>
    </source>
</evidence>
<evidence type="ECO:0000256" key="6">
    <source>
        <dbReference type="ARBA" id="ARBA00023204"/>
    </source>
</evidence>
<comment type="similarity">
    <text evidence="2 8">Belongs to the TFB5 family.</text>
</comment>
<proteinExistence type="inferred from homology"/>
<evidence type="ECO:0000313" key="10">
    <source>
        <dbReference type="EMBL" id="GAO49049.1"/>
    </source>
</evidence>
<dbReference type="STRING" id="698492.A0A0E9NGS9"/>
<dbReference type="OMA" id="MEENTYN"/>
<dbReference type="AlphaFoldDB" id="A0A0E9NGS9"/>
<dbReference type="Pfam" id="PF06331">
    <property type="entry name" value="Tfb5"/>
    <property type="match status" value="1"/>
</dbReference>
<dbReference type="EMBL" id="BACD03000019">
    <property type="protein sequence ID" value="GAO49049.1"/>
    <property type="molecule type" value="Genomic_DNA"/>
</dbReference>
<keyword evidence="11" id="KW-1185">Reference proteome</keyword>
<evidence type="ECO:0000256" key="7">
    <source>
        <dbReference type="ARBA" id="ARBA00023242"/>
    </source>
</evidence>
<keyword evidence="3 8" id="KW-0227">DNA damage</keyword>
<evidence type="ECO:0000256" key="1">
    <source>
        <dbReference type="ARBA" id="ARBA00004123"/>
    </source>
</evidence>
<evidence type="ECO:0000256" key="9">
    <source>
        <dbReference type="SAM" id="MobiDB-lite"/>
    </source>
</evidence>
<reference evidence="10 11" key="3">
    <citation type="journal article" date="2015" name="Genome Announc.">
        <title>Draft Genome Sequence of the Archiascomycetous Yeast Saitoella complicata.</title>
        <authorList>
            <person name="Yamauchi K."/>
            <person name="Kondo S."/>
            <person name="Hamamoto M."/>
            <person name="Takahashi Y."/>
            <person name="Ogura Y."/>
            <person name="Hayashi T."/>
            <person name="Nishida H."/>
        </authorList>
    </citation>
    <scope>NUCLEOTIDE SEQUENCE [LARGE SCALE GENOMIC DNA]</scope>
    <source>
        <strain evidence="10 11">NRRL Y-17804</strain>
    </source>
</reference>
<reference evidence="10 11" key="2">
    <citation type="journal article" date="2014" name="J. Gen. Appl. Microbiol.">
        <title>The early diverging ascomycetous budding yeast Saitoella complicata has three histone deacetylases belonging to the Clr6, Hos2, and Rpd3 lineages.</title>
        <authorList>
            <person name="Nishida H."/>
            <person name="Matsumoto T."/>
            <person name="Kondo S."/>
            <person name="Hamamoto M."/>
            <person name="Yoshikawa H."/>
        </authorList>
    </citation>
    <scope>NUCLEOTIDE SEQUENCE [LARGE SCALE GENOMIC DNA]</scope>
    <source>
        <strain evidence="10 11">NRRL Y-17804</strain>
    </source>
</reference>
<dbReference type="InterPro" id="IPR009400">
    <property type="entry name" value="TFIIH_TTDA/Tfb5"/>
</dbReference>
<comment type="subunit">
    <text evidence="8">Component of the 7-subunit TFIIH core complex.</text>
</comment>
<dbReference type="SUPFAM" id="SSF142897">
    <property type="entry name" value="TFB5-like"/>
    <property type="match status" value="1"/>
</dbReference>
<comment type="function">
    <text evidence="8">In NER, TFIIH acts by opening DNA around the lesion to allow the excision of the damaged oligonucleotide and its replacement by a new DNA fragment. In transcription, TFIIH has an essential role in transcription initiation. When the pre-initiation complex (PIC) has been established, TFIIH is required for promoter opening and promoter escape.</text>
</comment>
<comment type="subcellular location">
    <subcellularLocation>
        <location evidence="1 8">Nucleus</location>
    </subcellularLocation>
</comment>
<protein>
    <recommendedName>
        <fullName evidence="8">General transcription and DNA repair factor IIH subunit TFB5</fullName>
    </recommendedName>
</protein>
<evidence type="ECO:0000256" key="8">
    <source>
        <dbReference type="RuleBase" id="RU368032"/>
    </source>
</evidence>
<dbReference type="GO" id="GO:0005675">
    <property type="term" value="C:transcription factor TFIIH holo complex"/>
    <property type="evidence" value="ECO:0007669"/>
    <property type="project" value="TreeGrafter"/>
</dbReference>
<dbReference type="SMART" id="SM01395">
    <property type="entry name" value="Tbf5"/>
    <property type="match status" value="1"/>
</dbReference>
<keyword evidence="7 8" id="KW-0539">Nucleus</keyword>
<comment type="caution">
    <text evidence="10">The sequence shown here is derived from an EMBL/GenBank/DDBJ whole genome shotgun (WGS) entry which is preliminary data.</text>
</comment>
<dbReference type="Proteomes" id="UP000033140">
    <property type="component" value="Unassembled WGS sequence"/>
</dbReference>
<dbReference type="PANTHER" id="PTHR28580:SF1">
    <property type="entry name" value="GENERAL TRANSCRIPTION FACTOR IIH SUBUNIT 5"/>
    <property type="match status" value="1"/>
</dbReference>
<evidence type="ECO:0000256" key="2">
    <source>
        <dbReference type="ARBA" id="ARBA00007470"/>
    </source>
</evidence>
<organism evidence="10 11">
    <name type="scientific">Saitoella complicata (strain BCRC 22490 / CBS 7301 / JCM 7358 / NBRC 10748 / NRRL Y-17804)</name>
    <dbReference type="NCBI Taxonomy" id="698492"/>
    <lineage>
        <taxon>Eukaryota</taxon>
        <taxon>Fungi</taxon>
        <taxon>Dikarya</taxon>
        <taxon>Ascomycota</taxon>
        <taxon>Taphrinomycotina</taxon>
        <taxon>Taphrinomycotina incertae sedis</taxon>
        <taxon>Saitoella</taxon>
    </lineage>
</organism>
<evidence type="ECO:0000256" key="3">
    <source>
        <dbReference type="ARBA" id="ARBA00022763"/>
    </source>
</evidence>
<evidence type="ECO:0000256" key="5">
    <source>
        <dbReference type="ARBA" id="ARBA00023163"/>
    </source>
</evidence>
<dbReference type="Gene3D" id="3.30.70.1220">
    <property type="entry name" value="TFB5-like"/>
    <property type="match status" value="1"/>
</dbReference>
<gene>
    <name evidence="10" type="ORF">G7K_3210-t1</name>
</gene>
<dbReference type="PANTHER" id="PTHR28580">
    <property type="entry name" value="GENERAL TRANSCRIPTION FACTOR IIH SUBUNIT 5"/>
    <property type="match status" value="1"/>
</dbReference>
<evidence type="ECO:0000313" key="11">
    <source>
        <dbReference type="Proteomes" id="UP000033140"/>
    </source>
</evidence>
<keyword evidence="6 8" id="KW-0234">DNA repair</keyword>
<dbReference type="GO" id="GO:0000439">
    <property type="term" value="C:transcription factor TFIIH core complex"/>
    <property type="evidence" value="ECO:0007669"/>
    <property type="project" value="UniProtKB-UniRule"/>
</dbReference>
<dbReference type="GO" id="GO:0006367">
    <property type="term" value="P:transcription initiation at RNA polymerase II promoter"/>
    <property type="evidence" value="ECO:0007669"/>
    <property type="project" value="UniProtKB-UniRule"/>
</dbReference>
<sequence>MGGNGVNVTYRSFEMVRATKGLLISCDPTVKTIILQMDEERGNKLIVHDLDDDHVMIDRDMLDEVRARVEKQMEENTYNLQDRPDDGEKKRNGRFGTPGA</sequence>
<reference evidence="10 11" key="1">
    <citation type="journal article" date="2011" name="J. Gen. Appl. Microbiol.">
        <title>Draft genome sequencing of the enigmatic yeast Saitoella complicata.</title>
        <authorList>
            <person name="Nishida H."/>
            <person name="Hamamoto M."/>
            <person name="Sugiyama J."/>
        </authorList>
    </citation>
    <scope>NUCLEOTIDE SEQUENCE [LARGE SCALE GENOMIC DNA]</scope>
    <source>
        <strain evidence="10 11">NRRL Y-17804</strain>
    </source>
</reference>
<dbReference type="InterPro" id="IPR035935">
    <property type="entry name" value="TFB5-like_sf"/>
</dbReference>
<keyword evidence="5 8" id="KW-0804">Transcription</keyword>
<name>A0A0E9NGS9_SAICN</name>